<feature type="compositionally biased region" description="Basic and acidic residues" evidence="1">
    <location>
        <begin position="1"/>
        <end position="22"/>
    </location>
</feature>
<proteinExistence type="predicted"/>
<accession>A0A2P4X0J7</accession>
<evidence type="ECO:0000256" key="1">
    <source>
        <dbReference type="SAM" id="MobiDB-lite"/>
    </source>
</evidence>
<evidence type="ECO:0000313" key="3">
    <source>
        <dbReference type="Proteomes" id="UP000237271"/>
    </source>
</evidence>
<protein>
    <submittedName>
        <fullName evidence="2">Uncharacterized protein</fullName>
    </submittedName>
</protein>
<comment type="caution">
    <text evidence="2">The sequence shown here is derived from an EMBL/GenBank/DDBJ whole genome shotgun (WGS) entry which is preliminary data.</text>
</comment>
<organism evidence="2 3">
    <name type="scientific">Phytophthora palmivora</name>
    <dbReference type="NCBI Taxonomy" id="4796"/>
    <lineage>
        <taxon>Eukaryota</taxon>
        <taxon>Sar</taxon>
        <taxon>Stramenopiles</taxon>
        <taxon>Oomycota</taxon>
        <taxon>Peronosporomycetes</taxon>
        <taxon>Peronosporales</taxon>
        <taxon>Peronosporaceae</taxon>
        <taxon>Phytophthora</taxon>
    </lineage>
</organism>
<dbReference type="AlphaFoldDB" id="A0A2P4X0J7"/>
<dbReference type="EMBL" id="NCKW01020112">
    <property type="protein sequence ID" value="POM59061.1"/>
    <property type="molecule type" value="Genomic_DNA"/>
</dbReference>
<gene>
    <name evidence="2" type="ORF">PHPALM_36203</name>
</gene>
<evidence type="ECO:0000313" key="2">
    <source>
        <dbReference type="EMBL" id="POM59061.1"/>
    </source>
</evidence>
<keyword evidence="3" id="KW-1185">Reference proteome</keyword>
<dbReference type="Proteomes" id="UP000237271">
    <property type="component" value="Unassembled WGS sequence"/>
</dbReference>
<feature type="region of interest" description="Disordered" evidence="1">
    <location>
        <begin position="1"/>
        <end position="33"/>
    </location>
</feature>
<sequence length="78" mass="8667">MGIQMHDDMLYRDRIPQRKNDDDGAQPMDTKSESAAAVGIMREILCGYLIPDGFWSLLIASSSSLGFKRSSTMHPAHP</sequence>
<name>A0A2P4X0J7_9STRA</name>
<reference evidence="2 3" key="1">
    <citation type="journal article" date="2017" name="Genome Biol. Evol.">
        <title>Phytophthora megakarya and P. palmivora, closely related causal agents of cacao black pod rot, underwent increases in genome sizes and gene numbers by different mechanisms.</title>
        <authorList>
            <person name="Ali S.S."/>
            <person name="Shao J."/>
            <person name="Lary D.J."/>
            <person name="Kronmiller B."/>
            <person name="Shen D."/>
            <person name="Strem M.D."/>
            <person name="Amoako-Attah I."/>
            <person name="Akrofi A.Y."/>
            <person name="Begoude B.A."/>
            <person name="Ten Hoopen G.M."/>
            <person name="Coulibaly K."/>
            <person name="Kebe B.I."/>
            <person name="Melnick R.L."/>
            <person name="Guiltinan M.J."/>
            <person name="Tyler B.M."/>
            <person name="Meinhardt L.W."/>
            <person name="Bailey B.A."/>
        </authorList>
    </citation>
    <scope>NUCLEOTIDE SEQUENCE [LARGE SCALE GENOMIC DNA]</scope>
    <source>
        <strain evidence="3">sbr112.9</strain>
    </source>
</reference>